<evidence type="ECO:0000256" key="1">
    <source>
        <dbReference type="SAM" id="MobiDB-lite"/>
    </source>
</evidence>
<feature type="compositionally biased region" description="Basic and acidic residues" evidence="1">
    <location>
        <begin position="1"/>
        <end position="15"/>
    </location>
</feature>
<dbReference type="EMBL" id="BLXT01003024">
    <property type="protein sequence ID" value="GFN99874.1"/>
    <property type="molecule type" value="Genomic_DNA"/>
</dbReference>
<organism evidence="2 3">
    <name type="scientific">Plakobranchus ocellatus</name>
    <dbReference type="NCBI Taxonomy" id="259542"/>
    <lineage>
        <taxon>Eukaryota</taxon>
        <taxon>Metazoa</taxon>
        <taxon>Spiralia</taxon>
        <taxon>Lophotrochozoa</taxon>
        <taxon>Mollusca</taxon>
        <taxon>Gastropoda</taxon>
        <taxon>Heterobranchia</taxon>
        <taxon>Euthyneura</taxon>
        <taxon>Panpulmonata</taxon>
        <taxon>Sacoglossa</taxon>
        <taxon>Placobranchoidea</taxon>
        <taxon>Plakobranchidae</taxon>
        <taxon>Plakobranchus</taxon>
    </lineage>
</organism>
<gene>
    <name evidence="2" type="ORF">PoB_002638000</name>
</gene>
<feature type="region of interest" description="Disordered" evidence="1">
    <location>
        <begin position="1"/>
        <end position="31"/>
    </location>
</feature>
<dbReference type="AlphaFoldDB" id="A0AAV3ZVJ6"/>
<accession>A0AAV3ZVJ6</accession>
<comment type="caution">
    <text evidence="2">The sequence shown here is derived from an EMBL/GenBank/DDBJ whole genome shotgun (WGS) entry which is preliminary data.</text>
</comment>
<reference evidence="2 3" key="1">
    <citation type="journal article" date="2021" name="Elife">
        <title>Chloroplast acquisition without the gene transfer in kleptoplastic sea slugs, Plakobranchus ocellatus.</title>
        <authorList>
            <person name="Maeda T."/>
            <person name="Takahashi S."/>
            <person name="Yoshida T."/>
            <person name="Shimamura S."/>
            <person name="Takaki Y."/>
            <person name="Nagai Y."/>
            <person name="Toyoda A."/>
            <person name="Suzuki Y."/>
            <person name="Arimoto A."/>
            <person name="Ishii H."/>
            <person name="Satoh N."/>
            <person name="Nishiyama T."/>
            <person name="Hasebe M."/>
            <person name="Maruyama T."/>
            <person name="Minagawa J."/>
            <person name="Obokata J."/>
            <person name="Shigenobu S."/>
        </authorList>
    </citation>
    <scope>NUCLEOTIDE SEQUENCE [LARGE SCALE GENOMIC DNA]</scope>
</reference>
<sequence length="70" mass="7832">MKADKGLNRAWKDPTDSAVTRQADRHHRQTAEGCGRYADRCRADADSGFEPATKDFTWLTCLSESTVKCP</sequence>
<dbReference type="Proteomes" id="UP000735302">
    <property type="component" value="Unassembled WGS sequence"/>
</dbReference>
<protein>
    <submittedName>
        <fullName evidence="2">Uncharacterized protein</fullName>
    </submittedName>
</protein>
<name>A0AAV3ZVJ6_9GAST</name>
<evidence type="ECO:0000313" key="2">
    <source>
        <dbReference type="EMBL" id="GFN99874.1"/>
    </source>
</evidence>
<proteinExistence type="predicted"/>
<keyword evidence="3" id="KW-1185">Reference proteome</keyword>
<evidence type="ECO:0000313" key="3">
    <source>
        <dbReference type="Proteomes" id="UP000735302"/>
    </source>
</evidence>